<dbReference type="InterPro" id="IPR001698">
    <property type="entry name" value="CAPZB"/>
</dbReference>
<evidence type="ECO:0000313" key="10">
    <source>
        <dbReference type="Proteomes" id="UP001178507"/>
    </source>
</evidence>
<reference evidence="9" key="1">
    <citation type="submission" date="2023-08" db="EMBL/GenBank/DDBJ databases">
        <authorList>
            <person name="Chen Y."/>
            <person name="Shah S."/>
            <person name="Dougan E. K."/>
            <person name="Thang M."/>
            <person name="Chan C."/>
        </authorList>
    </citation>
    <scope>NUCLEOTIDE SEQUENCE</scope>
</reference>
<evidence type="ECO:0000256" key="1">
    <source>
        <dbReference type="ARBA" id="ARBA00004245"/>
    </source>
</evidence>
<keyword evidence="6 7" id="KW-0206">Cytoskeleton</keyword>
<feature type="region of interest" description="Disordered" evidence="8">
    <location>
        <begin position="199"/>
        <end position="219"/>
    </location>
</feature>
<dbReference type="InterPro" id="IPR037282">
    <property type="entry name" value="CapZ_alpha/beta"/>
</dbReference>
<dbReference type="InterPro" id="IPR042276">
    <property type="entry name" value="CapZ_alpha/beta_2"/>
</dbReference>
<dbReference type="PANTHER" id="PTHR10619:SF0">
    <property type="entry name" value="F-ACTIN-CAPPING PROTEIN SUBUNIT BETA ISOFORMS 1 AND 2"/>
    <property type="match status" value="1"/>
</dbReference>
<evidence type="ECO:0000256" key="6">
    <source>
        <dbReference type="ARBA" id="ARBA00023212"/>
    </source>
</evidence>
<evidence type="ECO:0000256" key="5">
    <source>
        <dbReference type="ARBA" id="ARBA00023203"/>
    </source>
</evidence>
<comment type="subunit">
    <text evidence="7">Heterodimer of an alpha and a beta subunit.</text>
</comment>
<feature type="compositionally biased region" description="Basic and acidic residues" evidence="8">
    <location>
        <begin position="208"/>
        <end position="219"/>
    </location>
</feature>
<comment type="similarity">
    <text evidence="2 7">Belongs to the F-actin-capping protein beta subunit family.</text>
</comment>
<proteinExistence type="inferred from homology"/>
<evidence type="ECO:0000256" key="3">
    <source>
        <dbReference type="ARBA" id="ARBA00022467"/>
    </source>
</evidence>
<dbReference type="Gene3D" id="3.90.1150.210">
    <property type="entry name" value="F-actin capping protein, beta subunit"/>
    <property type="match status" value="1"/>
</dbReference>
<dbReference type="GO" id="GO:0000902">
    <property type="term" value="P:cell morphogenesis"/>
    <property type="evidence" value="ECO:0007669"/>
    <property type="project" value="TreeGrafter"/>
</dbReference>
<dbReference type="AlphaFoldDB" id="A0AA36J864"/>
<dbReference type="GO" id="GO:0051015">
    <property type="term" value="F:actin filament binding"/>
    <property type="evidence" value="ECO:0007669"/>
    <property type="project" value="TreeGrafter"/>
</dbReference>
<comment type="caution">
    <text evidence="9">The sequence shown here is derived from an EMBL/GenBank/DDBJ whole genome shotgun (WGS) entry which is preliminary data.</text>
</comment>
<name>A0AA36J864_9DINO</name>
<dbReference type="GO" id="GO:0051016">
    <property type="term" value="P:barbed-end actin filament capping"/>
    <property type="evidence" value="ECO:0007669"/>
    <property type="project" value="UniProtKB-UniRule"/>
</dbReference>
<dbReference type="Proteomes" id="UP001178507">
    <property type="component" value="Unassembled WGS sequence"/>
</dbReference>
<evidence type="ECO:0000256" key="2">
    <source>
        <dbReference type="ARBA" id="ARBA00006039"/>
    </source>
</evidence>
<keyword evidence="5 7" id="KW-0009">Actin-binding</keyword>
<gene>
    <name evidence="9" type="ORF">EVOR1521_LOCUS24555</name>
</gene>
<evidence type="ECO:0000313" key="9">
    <source>
        <dbReference type="EMBL" id="CAJ1401402.1"/>
    </source>
</evidence>
<keyword evidence="4 7" id="KW-0963">Cytoplasm</keyword>
<comment type="function">
    <text evidence="7">F-actin-capping proteins bind in a Ca(2+)-independent manner to the fast growing ends of actin filaments (barbed end) thereby blocking the exchange of subunits at these ends. Unlike other capping proteins (such as gelsolin and severin), these proteins do not sever actin filaments.</text>
</comment>
<sequence>MALSGLKNLVNSAVSEERQKSQGHTAAALGLLQRLPPKDLEADLDALVAIAPDLEPSLAPYVTRPLKVKEDLKANRYFIVSEYNCDGGSHRSPWTDRYIPAPPGGDAEEETFNEVFEAYATSYYEGCVSSVYLWDLEEGYAGAFLIRKELSKVLGDGKTGVWDSVHVLEVREAPNSHQVDFKLSSSVLLHAQVSPKAEQTELSAHLTRQTDSKLDRRKKSGEDAHIVHIGMMIEDNENFLRHSLGCIHLAKQQTVLDSLRSVEGAQASEAQREKKHRLLPQLLSFDSQGVPQRVAKNEAKLERYEGFLMFLDLLIRRHQAGNKIIKAWMPSE</sequence>
<dbReference type="PANTHER" id="PTHR10619">
    <property type="entry name" value="F-ACTIN-CAPPING PROTEIN SUBUNIT BETA"/>
    <property type="match status" value="1"/>
</dbReference>
<organism evidence="9 10">
    <name type="scientific">Effrenium voratum</name>
    <dbReference type="NCBI Taxonomy" id="2562239"/>
    <lineage>
        <taxon>Eukaryota</taxon>
        <taxon>Sar</taxon>
        <taxon>Alveolata</taxon>
        <taxon>Dinophyceae</taxon>
        <taxon>Suessiales</taxon>
        <taxon>Symbiodiniaceae</taxon>
        <taxon>Effrenium</taxon>
    </lineage>
</organism>
<dbReference type="Gene3D" id="1.20.58.570">
    <property type="match status" value="1"/>
</dbReference>
<comment type="subcellular location">
    <subcellularLocation>
        <location evidence="1 7">Cytoplasm</location>
        <location evidence="1 7">Cytoskeleton</location>
    </subcellularLocation>
</comment>
<dbReference type="InterPro" id="IPR043175">
    <property type="entry name" value="CAPZB_N"/>
</dbReference>
<dbReference type="GO" id="GO:0008290">
    <property type="term" value="C:F-actin capping protein complex"/>
    <property type="evidence" value="ECO:0007669"/>
    <property type="project" value="UniProtKB-UniRule"/>
</dbReference>
<dbReference type="SUPFAM" id="SSF90096">
    <property type="entry name" value="Subunits of heterodimeric actin filament capping protein Capz"/>
    <property type="match status" value="1"/>
</dbReference>
<dbReference type="EMBL" id="CAUJNA010003414">
    <property type="protein sequence ID" value="CAJ1401402.1"/>
    <property type="molecule type" value="Genomic_DNA"/>
</dbReference>
<accession>A0AA36J864</accession>
<evidence type="ECO:0000256" key="8">
    <source>
        <dbReference type="SAM" id="MobiDB-lite"/>
    </source>
</evidence>
<dbReference type="Pfam" id="PF01115">
    <property type="entry name" value="F_actin_cap_B"/>
    <property type="match status" value="1"/>
</dbReference>
<keyword evidence="10" id="KW-1185">Reference proteome</keyword>
<evidence type="ECO:0000256" key="7">
    <source>
        <dbReference type="RuleBase" id="RU365078"/>
    </source>
</evidence>
<evidence type="ECO:0000256" key="4">
    <source>
        <dbReference type="ARBA" id="ARBA00022490"/>
    </source>
</evidence>
<protein>
    <recommendedName>
        <fullName evidence="7">F-actin-capping protein subunit beta</fullName>
    </recommendedName>
</protein>
<keyword evidence="3 7" id="KW-0117">Actin capping</keyword>
<dbReference type="PRINTS" id="PR00192">
    <property type="entry name" value="FACTINCAPB"/>
</dbReference>